<evidence type="ECO:0000313" key="9">
    <source>
        <dbReference type="EMBL" id="MDT0455341.1"/>
    </source>
</evidence>
<proteinExistence type="inferred from homology"/>
<evidence type="ECO:0000256" key="5">
    <source>
        <dbReference type="ARBA" id="ARBA00023284"/>
    </source>
</evidence>
<feature type="region of interest" description="Disordered" evidence="6">
    <location>
        <begin position="35"/>
        <end position="61"/>
    </location>
</feature>
<comment type="caution">
    <text evidence="9">The sequence shown here is derived from an EMBL/GenBank/DDBJ whole genome shotgun (WGS) entry which is preliminary data.</text>
</comment>
<dbReference type="InterPro" id="IPR012336">
    <property type="entry name" value="Thioredoxin-like_fold"/>
</dbReference>
<feature type="compositionally biased region" description="Basic and acidic residues" evidence="6">
    <location>
        <begin position="245"/>
        <end position="255"/>
    </location>
</feature>
<evidence type="ECO:0000256" key="4">
    <source>
        <dbReference type="ARBA" id="ARBA00023157"/>
    </source>
</evidence>
<dbReference type="PROSITE" id="PS51352">
    <property type="entry name" value="THIOREDOXIN_2"/>
    <property type="match status" value="1"/>
</dbReference>
<gene>
    <name evidence="9" type="ORF">RM550_06235</name>
</gene>
<feature type="compositionally biased region" description="Low complexity" evidence="6">
    <location>
        <begin position="269"/>
        <end position="285"/>
    </location>
</feature>
<keyword evidence="10" id="KW-1185">Reference proteome</keyword>
<dbReference type="RefSeq" id="WP_311622710.1">
    <property type="nucleotide sequence ID" value="NZ_JAVRFE010000005.1"/>
</dbReference>
<dbReference type="Proteomes" id="UP001180551">
    <property type="component" value="Unassembled WGS sequence"/>
</dbReference>
<accession>A0ABU2T3D8</accession>
<dbReference type="EMBL" id="JAVRFE010000005">
    <property type="protein sequence ID" value="MDT0455341.1"/>
    <property type="molecule type" value="Genomic_DNA"/>
</dbReference>
<evidence type="ECO:0000259" key="8">
    <source>
        <dbReference type="PROSITE" id="PS51352"/>
    </source>
</evidence>
<keyword evidence="2" id="KW-0732">Signal</keyword>
<dbReference type="SUPFAM" id="SSF52833">
    <property type="entry name" value="Thioredoxin-like"/>
    <property type="match status" value="1"/>
</dbReference>
<dbReference type="Gene3D" id="3.40.30.10">
    <property type="entry name" value="Glutaredoxin"/>
    <property type="match status" value="1"/>
</dbReference>
<feature type="transmembrane region" description="Helical" evidence="7">
    <location>
        <begin position="12"/>
        <end position="31"/>
    </location>
</feature>
<protein>
    <submittedName>
        <fullName evidence="9">Thioredoxin domain-containing protein</fullName>
    </submittedName>
</protein>
<keyword evidence="4" id="KW-1015">Disulfide bond</keyword>
<name>A0ABU2T3D8_9ACTN</name>
<feature type="domain" description="Thioredoxin" evidence="8">
    <location>
        <begin position="40"/>
        <end position="247"/>
    </location>
</feature>
<evidence type="ECO:0000256" key="6">
    <source>
        <dbReference type="SAM" id="MobiDB-lite"/>
    </source>
</evidence>
<evidence type="ECO:0000256" key="2">
    <source>
        <dbReference type="ARBA" id="ARBA00022729"/>
    </source>
</evidence>
<sequence>MPVSASPTRKLAAIGAVIALVVAVIAIGVAIGKSAEGDRGTGRGSAPEAAASDAPEEDPAQQKMFDDLAKRTSRREDGDPLAVGRKDAPVVLVEYADYQCSFCGRFTRETQPGLIKKFVDAGTLRIEFRNFTVFGADSERAARASWAAGQQGKFWQLHDALYAKTRKGKALAEDKLVELARSSGVDDIDTFRADMKSADAERALKKDQAEGYQLGVQSTPSFLINGRPVAGAQPAEVFAQAVKDAAARADKKGTADKNGATDKSGPSGKDGSAAKDGPAAKGAGE</sequence>
<dbReference type="InterPro" id="IPR036249">
    <property type="entry name" value="Thioredoxin-like_sf"/>
</dbReference>
<keyword evidence="7" id="KW-0472">Membrane</keyword>
<evidence type="ECO:0000313" key="10">
    <source>
        <dbReference type="Proteomes" id="UP001180551"/>
    </source>
</evidence>
<keyword evidence="5" id="KW-0676">Redox-active center</keyword>
<evidence type="ECO:0000256" key="7">
    <source>
        <dbReference type="SAM" id="Phobius"/>
    </source>
</evidence>
<dbReference type="PANTHER" id="PTHR13887:SF14">
    <property type="entry name" value="DISULFIDE BOND FORMATION PROTEIN D"/>
    <property type="match status" value="1"/>
</dbReference>
<keyword evidence="7" id="KW-1133">Transmembrane helix</keyword>
<organism evidence="9 10">
    <name type="scientific">Streptomyces mooreae</name>
    <dbReference type="NCBI Taxonomy" id="3075523"/>
    <lineage>
        <taxon>Bacteria</taxon>
        <taxon>Bacillati</taxon>
        <taxon>Actinomycetota</taxon>
        <taxon>Actinomycetes</taxon>
        <taxon>Kitasatosporales</taxon>
        <taxon>Streptomycetaceae</taxon>
        <taxon>Streptomyces</taxon>
    </lineage>
</organism>
<comment type="similarity">
    <text evidence="1">Belongs to the thioredoxin family. DsbA subfamily.</text>
</comment>
<dbReference type="Pfam" id="PF13462">
    <property type="entry name" value="Thioredoxin_4"/>
    <property type="match status" value="1"/>
</dbReference>
<keyword evidence="3" id="KW-0560">Oxidoreductase</keyword>
<feature type="region of interest" description="Disordered" evidence="6">
    <location>
        <begin position="243"/>
        <end position="285"/>
    </location>
</feature>
<keyword evidence="7" id="KW-0812">Transmembrane</keyword>
<dbReference type="InterPro" id="IPR013766">
    <property type="entry name" value="Thioredoxin_domain"/>
</dbReference>
<dbReference type="PANTHER" id="PTHR13887">
    <property type="entry name" value="GLUTATHIONE S-TRANSFERASE KAPPA"/>
    <property type="match status" value="1"/>
</dbReference>
<evidence type="ECO:0000256" key="1">
    <source>
        <dbReference type="ARBA" id="ARBA00005791"/>
    </source>
</evidence>
<reference evidence="9" key="1">
    <citation type="submission" date="2024-05" db="EMBL/GenBank/DDBJ databases">
        <title>30 novel species of actinomycetes from the DSMZ collection.</title>
        <authorList>
            <person name="Nouioui I."/>
        </authorList>
    </citation>
    <scope>NUCLEOTIDE SEQUENCE</scope>
    <source>
        <strain evidence="9">DSM 41527</strain>
    </source>
</reference>
<evidence type="ECO:0000256" key="3">
    <source>
        <dbReference type="ARBA" id="ARBA00023002"/>
    </source>
</evidence>